<protein>
    <submittedName>
        <fullName evidence="1">Uncharacterized protein</fullName>
    </submittedName>
</protein>
<comment type="caution">
    <text evidence="1">The sequence shown here is derived from an EMBL/GenBank/DDBJ whole genome shotgun (WGS) entry which is preliminary data.</text>
</comment>
<gene>
    <name evidence="1" type="ORF">C2G38_2030901</name>
</gene>
<evidence type="ECO:0000313" key="2">
    <source>
        <dbReference type="Proteomes" id="UP000266673"/>
    </source>
</evidence>
<dbReference type="Proteomes" id="UP000266673">
    <property type="component" value="Unassembled WGS sequence"/>
</dbReference>
<keyword evidence="2" id="KW-1185">Reference proteome</keyword>
<dbReference type="OrthoDB" id="2344344at2759"/>
<sequence length="499" mass="57503">MGNNENKSVIPDKKRSITLPRSIKMTNKSYIFGNVTNTEDIISQCTNEKYKEEKYCQDPIVMNSIPCYKPEDLPASRLSTARLARHLCKVGHGRLPCFRSQDPATDFDAICDLFEYATLLRKYNANLLRHETLDLGTEAYGRKFVAVHQNNEQTIDRKAIELVNSAFNGELWQIKYELESLDKIFKDSPLKYVNASLNVWCTKPKLDHRDWPAIFKGINMFISEKPKNDPRYFEAYITLLSLYMYAALLQNHKKATICNTLNNAHKSLLPFITTSTLHNAEGSFAHNSKEMQPGLRLMDIFGGLHHGLKIATIQKFECEQDNIISSDTTFSNLTPGLDKLNLITPTTCGKHEEFNNVTIRVDVRFPVSLTIKSRGIRMLDVRSEVWEFKPNENNIYISRLVYKAISELSSIITIVEALEDIKNNPISPISPIRASFFEKEKVIDEKEKINDEKEKVNDRLNFKKSYSRKVYCDLLNRKYKDVIAEIRSPWIVSHESIRE</sequence>
<organism evidence="1 2">
    <name type="scientific">Gigaspora rosea</name>
    <dbReference type="NCBI Taxonomy" id="44941"/>
    <lineage>
        <taxon>Eukaryota</taxon>
        <taxon>Fungi</taxon>
        <taxon>Fungi incertae sedis</taxon>
        <taxon>Mucoromycota</taxon>
        <taxon>Glomeromycotina</taxon>
        <taxon>Glomeromycetes</taxon>
        <taxon>Diversisporales</taxon>
        <taxon>Gigasporaceae</taxon>
        <taxon>Gigaspora</taxon>
    </lineage>
</organism>
<dbReference type="EMBL" id="QKWP01000167">
    <property type="protein sequence ID" value="RIB25624.1"/>
    <property type="molecule type" value="Genomic_DNA"/>
</dbReference>
<dbReference type="AlphaFoldDB" id="A0A397VSV6"/>
<evidence type="ECO:0000313" key="1">
    <source>
        <dbReference type="EMBL" id="RIB25624.1"/>
    </source>
</evidence>
<name>A0A397VSV6_9GLOM</name>
<proteinExistence type="predicted"/>
<reference evidence="1 2" key="1">
    <citation type="submission" date="2018-06" db="EMBL/GenBank/DDBJ databases">
        <title>Comparative genomics reveals the genomic features of Rhizophagus irregularis, R. cerebriforme, R. diaphanum and Gigaspora rosea, and their symbiotic lifestyle signature.</title>
        <authorList>
            <person name="Morin E."/>
            <person name="San Clemente H."/>
            <person name="Chen E.C.H."/>
            <person name="De La Providencia I."/>
            <person name="Hainaut M."/>
            <person name="Kuo A."/>
            <person name="Kohler A."/>
            <person name="Murat C."/>
            <person name="Tang N."/>
            <person name="Roy S."/>
            <person name="Loubradou J."/>
            <person name="Henrissat B."/>
            <person name="Grigoriev I.V."/>
            <person name="Corradi N."/>
            <person name="Roux C."/>
            <person name="Martin F.M."/>
        </authorList>
    </citation>
    <scope>NUCLEOTIDE SEQUENCE [LARGE SCALE GENOMIC DNA]</scope>
    <source>
        <strain evidence="1 2">DAOM 194757</strain>
    </source>
</reference>
<accession>A0A397VSV6</accession>